<dbReference type="Proteomes" id="UP000255417">
    <property type="component" value="Unassembled WGS sequence"/>
</dbReference>
<evidence type="ECO:0000259" key="1">
    <source>
        <dbReference type="PROSITE" id="PS50075"/>
    </source>
</evidence>
<reference evidence="2 3" key="1">
    <citation type="submission" date="2018-06" db="EMBL/GenBank/DDBJ databases">
        <authorList>
            <consortium name="Pathogen Informatics"/>
            <person name="Doyle S."/>
        </authorList>
    </citation>
    <scope>NUCLEOTIDE SEQUENCE [LARGE SCALE GENOMIC DNA]</scope>
    <source>
        <strain evidence="2 3">NCTC12872</strain>
    </source>
</reference>
<dbReference type="SUPFAM" id="SSF47336">
    <property type="entry name" value="ACP-like"/>
    <property type="match status" value="1"/>
</dbReference>
<accession>A0A379CCQ3</accession>
<protein>
    <submittedName>
        <fullName evidence="2">Acyl carrier protein</fullName>
    </submittedName>
</protein>
<dbReference type="EMBL" id="UGTA01000001">
    <property type="protein sequence ID" value="SUB59437.1"/>
    <property type="molecule type" value="Genomic_DNA"/>
</dbReference>
<evidence type="ECO:0000313" key="3">
    <source>
        <dbReference type="Proteomes" id="UP000255417"/>
    </source>
</evidence>
<dbReference type="OrthoDB" id="677810at2"/>
<keyword evidence="3" id="KW-1185">Reference proteome</keyword>
<sequence>MSLESKILKMVAKGVQKNKVELGQELISTGLIDSISVMELIMEIKKEFGVEIPFEQIMDIFADTKTLVDFIKKNVK</sequence>
<dbReference type="Gene3D" id="1.10.1200.10">
    <property type="entry name" value="ACP-like"/>
    <property type="match status" value="1"/>
</dbReference>
<name>A0A379CCQ3_9PAST</name>
<gene>
    <name evidence="2" type="ORF">NCTC12872_01422</name>
</gene>
<dbReference type="InterPro" id="IPR036736">
    <property type="entry name" value="ACP-like_sf"/>
</dbReference>
<evidence type="ECO:0000313" key="2">
    <source>
        <dbReference type="EMBL" id="SUB59437.1"/>
    </source>
</evidence>
<dbReference type="RefSeq" id="WP_115315911.1">
    <property type="nucleotide sequence ID" value="NZ_LWIF01000001.1"/>
</dbReference>
<feature type="domain" description="Carrier" evidence="1">
    <location>
        <begin position="1"/>
        <end position="76"/>
    </location>
</feature>
<dbReference type="AlphaFoldDB" id="A0A379CCQ3"/>
<dbReference type="InterPro" id="IPR009081">
    <property type="entry name" value="PP-bd_ACP"/>
</dbReference>
<organism evidence="2 3">
    <name type="scientific">Phocoenobacter uteri</name>
    <dbReference type="NCBI Taxonomy" id="146806"/>
    <lineage>
        <taxon>Bacteria</taxon>
        <taxon>Pseudomonadati</taxon>
        <taxon>Pseudomonadota</taxon>
        <taxon>Gammaproteobacteria</taxon>
        <taxon>Pasteurellales</taxon>
        <taxon>Pasteurellaceae</taxon>
        <taxon>Phocoenobacter</taxon>
    </lineage>
</organism>
<dbReference type="PROSITE" id="PS50075">
    <property type="entry name" value="CARRIER"/>
    <property type="match status" value="1"/>
</dbReference>
<proteinExistence type="predicted"/>
<dbReference type="Pfam" id="PF00550">
    <property type="entry name" value="PP-binding"/>
    <property type="match status" value="1"/>
</dbReference>